<organism evidence="1 2">
    <name type="scientific">Acrobeloides nanus</name>
    <dbReference type="NCBI Taxonomy" id="290746"/>
    <lineage>
        <taxon>Eukaryota</taxon>
        <taxon>Metazoa</taxon>
        <taxon>Ecdysozoa</taxon>
        <taxon>Nematoda</taxon>
        <taxon>Chromadorea</taxon>
        <taxon>Rhabditida</taxon>
        <taxon>Tylenchina</taxon>
        <taxon>Cephalobomorpha</taxon>
        <taxon>Cephaloboidea</taxon>
        <taxon>Cephalobidae</taxon>
        <taxon>Acrobeloides</taxon>
    </lineage>
</organism>
<dbReference type="AlphaFoldDB" id="A0A914C7X7"/>
<keyword evidence="1" id="KW-1185">Reference proteome</keyword>
<protein>
    <submittedName>
        <fullName evidence="2">Uncharacterized protein</fullName>
    </submittedName>
</protein>
<dbReference type="WBParaSite" id="ACRNAN_Path_429.g1621.t1">
    <property type="protein sequence ID" value="ACRNAN_Path_429.g1621.t1"/>
    <property type="gene ID" value="ACRNAN_Path_429.g1621"/>
</dbReference>
<reference evidence="2" key="1">
    <citation type="submission" date="2022-11" db="UniProtKB">
        <authorList>
            <consortium name="WormBaseParasite"/>
        </authorList>
    </citation>
    <scope>IDENTIFICATION</scope>
</reference>
<proteinExistence type="predicted"/>
<dbReference type="Proteomes" id="UP000887540">
    <property type="component" value="Unplaced"/>
</dbReference>
<sequence length="737" mass="85324">MQANQTLRNQFCDTNNIPKCQTYINVPWPGGVELVRSIPIYINNGDKLSNPHFHLNSNGIFLLLNKKSYHFQDLVLTTNEINGLYNACLKSRKKGIMISMELGDTKIDFTLDGIDREKDKEIYQTIREADSLLGNLIFGVDFMTFTQPTRSSVPSYENPFVAQHRLLTISQHRKDARKDVCIFSSVNPHPKLVINKSAKFVIKDDQVVCEGNPLDINLRGVYVDYFGNVYYDDNGKRCYKNHVFVNDFRKNYQSYLQEYPALQKLHSYAMFIGAMLHLKGNSDPQSRQTRWSEERQQEKISQELEALEVNILKEKEKILRNLSSEIKPLMFMNLGIEWKHDISIARNFFIEALLEMEASSKMFKNDLLKKRVVKNSLASILISLVAKDENAALTNGERKILSQLLNTAEEDDLSLKLRAIDIALPLALETEDWAIVQIIMNCMWNMLLDKENEENSQGKEERNGVQETLKRLLLSQENWVSIKNGAELYNTIEFACKKCFEKQDEVQAQPPTSQNTLGSKIWQLIFPALNDTNVYARLQKLMYYLCTTNGPTTLEKDEVKVLEISAIGYSLLPQIWTQQMVANITDKKKFMDELFVQVSHFIRAISALFYLVFYEKELKKSDWIAVAKHCVKEFWEFAVIGQKGAGLLQLNLRHENMLKKLKNTKPARTESEKKKRIEDCLQEIFDIRVLAETEQRFEMAEESARLMARYYKTIGDNEKSTLWEQTAEVDKLKYTTN</sequence>
<evidence type="ECO:0000313" key="2">
    <source>
        <dbReference type="WBParaSite" id="ACRNAN_Path_429.g1621.t1"/>
    </source>
</evidence>
<name>A0A914C7X7_9BILA</name>
<accession>A0A914C7X7</accession>
<evidence type="ECO:0000313" key="1">
    <source>
        <dbReference type="Proteomes" id="UP000887540"/>
    </source>
</evidence>